<name>A0A1A9RL98_EIKCO</name>
<evidence type="ECO:0008006" key="3">
    <source>
        <dbReference type="Google" id="ProtNLM"/>
    </source>
</evidence>
<sequence>MASKLKLQPNPTFKFKVDIPVPGCEAVPVEFEFRHRVAADAYKFYGEWLARDEFGGDGDTEMLYALIAGWDIEEDYSRDNLALLLANYPAAGQALVDGYLDGLLNRRRGN</sequence>
<dbReference type="InterPro" id="IPR014859">
    <property type="entry name" value="Phage_TAC_4"/>
</dbReference>
<organism evidence="1 2">
    <name type="scientific">Eikenella corrodens</name>
    <dbReference type="NCBI Taxonomy" id="539"/>
    <lineage>
        <taxon>Bacteria</taxon>
        <taxon>Pseudomonadati</taxon>
        <taxon>Pseudomonadota</taxon>
        <taxon>Betaproteobacteria</taxon>
        <taxon>Neisseriales</taxon>
        <taxon>Neisseriaceae</taxon>
        <taxon>Eikenella</taxon>
    </lineage>
</organism>
<comment type="caution">
    <text evidence="1">The sequence shown here is derived from an EMBL/GenBank/DDBJ whole genome shotgun (WGS) entry which is preliminary data.</text>
</comment>
<dbReference type="Pfam" id="PF08748">
    <property type="entry name" value="Phage_TAC_4"/>
    <property type="match status" value="1"/>
</dbReference>
<accession>A0A1A9RL98</accession>
<protein>
    <recommendedName>
        <fullName evidence="3">Phage protein</fullName>
    </recommendedName>
</protein>
<dbReference type="EMBL" id="LXSH01000028">
    <property type="protein sequence ID" value="OAM20345.1"/>
    <property type="molecule type" value="Genomic_DNA"/>
</dbReference>
<evidence type="ECO:0000313" key="1">
    <source>
        <dbReference type="EMBL" id="OAM20345.1"/>
    </source>
</evidence>
<reference evidence="2" key="1">
    <citation type="submission" date="2016-05" db="EMBL/GenBank/DDBJ databases">
        <title>Draft genome of Corynebacterium afermentans subsp. afermentans LCDC 88199T.</title>
        <authorList>
            <person name="Bernier A.-M."/>
            <person name="Bernard K."/>
        </authorList>
    </citation>
    <scope>NUCLEOTIDE SEQUENCE [LARGE SCALE GENOMIC DNA]</scope>
    <source>
        <strain evidence="2">NML120819</strain>
    </source>
</reference>
<evidence type="ECO:0000313" key="2">
    <source>
        <dbReference type="Proteomes" id="UP000078103"/>
    </source>
</evidence>
<dbReference type="RefSeq" id="WP_064084331.1">
    <property type="nucleotide sequence ID" value="NZ_LXSH01000028.1"/>
</dbReference>
<dbReference type="Proteomes" id="UP000078103">
    <property type="component" value="Unassembled WGS sequence"/>
</dbReference>
<dbReference type="AlphaFoldDB" id="A0A1A9RL98"/>
<gene>
    <name evidence="1" type="ORF">A7P89_10620</name>
</gene>
<proteinExistence type="predicted"/>